<sequence length="69" mass="7591">MSVLTRMGDWMLSKALGTTEAAAAPCEQPLGACGYCNSSGRYVKCSSCYYDRCERRTIRSGCQLTQHLC</sequence>
<name>A0ABV6QNK5_9ACTN</name>
<gene>
    <name evidence="1" type="ORF">ACFFGN_19120</name>
</gene>
<protein>
    <submittedName>
        <fullName evidence="1">Uncharacterized protein</fullName>
    </submittedName>
</protein>
<keyword evidence="2" id="KW-1185">Reference proteome</keyword>
<comment type="caution">
    <text evidence="1">The sequence shown here is derived from an EMBL/GenBank/DDBJ whole genome shotgun (WGS) entry which is preliminary data.</text>
</comment>
<proteinExistence type="predicted"/>
<evidence type="ECO:0000313" key="1">
    <source>
        <dbReference type="EMBL" id="MFC0626198.1"/>
    </source>
</evidence>
<dbReference type="Proteomes" id="UP001589890">
    <property type="component" value="Unassembled WGS sequence"/>
</dbReference>
<dbReference type="EMBL" id="JBHLTC010000023">
    <property type="protein sequence ID" value="MFC0626198.1"/>
    <property type="molecule type" value="Genomic_DNA"/>
</dbReference>
<accession>A0ABV6QNK5</accession>
<reference evidence="1 2" key="1">
    <citation type="submission" date="2024-09" db="EMBL/GenBank/DDBJ databases">
        <authorList>
            <person name="Sun Q."/>
            <person name="Mori K."/>
        </authorList>
    </citation>
    <scope>NUCLEOTIDE SEQUENCE [LARGE SCALE GENOMIC DNA]</scope>
    <source>
        <strain evidence="1 2">CGMCC 1.15906</strain>
    </source>
</reference>
<organism evidence="1 2">
    <name type="scientific">Kribbella deserti</name>
    <dbReference type="NCBI Taxonomy" id="1926257"/>
    <lineage>
        <taxon>Bacteria</taxon>
        <taxon>Bacillati</taxon>
        <taxon>Actinomycetota</taxon>
        <taxon>Actinomycetes</taxon>
        <taxon>Propionibacteriales</taxon>
        <taxon>Kribbellaceae</taxon>
        <taxon>Kribbella</taxon>
    </lineage>
</organism>
<dbReference type="RefSeq" id="WP_380049406.1">
    <property type="nucleotide sequence ID" value="NZ_JBHLTC010000023.1"/>
</dbReference>
<evidence type="ECO:0000313" key="2">
    <source>
        <dbReference type="Proteomes" id="UP001589890"/>
    </source>
</evidence>